<proteinExistence type="predicted"/>
<dbReference type="InterPro" id="IPR059098">
    <property type="entry name" value="WHD_MCM2"/>
</dbReference>
<sequence>MTLDQLTYIRCLRGPDATTIELNEKDFIDRARLIDIHDVKPFYESKIFKANNYAYDSRRKLIIQTIPEAGVVEK</sequence>
<dbReference type="EMBL" id="CAJPIN010007476">
    <property type="protein sequence ID" value="CAG2058519.1"/>
    <property type="molecule type" value="Genomic_DNA"/>
</dbReference>
<accession>A0ABN7NRS7</accession>
<protein>
    <recommendedName>
        <fullName evidence="1">DNA replication licensing factor MCM2-like winged-helix domain-containing protein</fullName>
    </recommendedName>
</protein>
<evidence type="ECO:0000259" key="1">
    <source>
        <dbReference type="Pfam" id="PF23669"/>
    </source>
</evidence>
<evidence type="ECO:0000313" key="2">
    <source>
        <dbReference type="EMBL" id="CAG2058519.1"/>
    </source>
</evidence>
<dbReference type="Proteomes" id="UP001153148">
    <property type="component" value="Unassembled WGS sequence"/>
</dbReference>
<reference evidence="2" key="1">
    <citation type="submission" date="2021-03" db="EMBL/GenBank/DDBJ databases">
        <authorList>
            <person name="Tran Van P."/>
        </authorList>
    </citation>
    <scope>NUCLEOTIDE SEQUENCE</scope>
</reference>
<dbReference type="Pfam" id="PF23669">
    <property type="entry name" value="WHD_MCM2"/>
    <property type="match status" value="1"/>
</dbReference>
<evidence type="ECO:0000313" key="3">
    <source>
        <dbReference type="Proteomes" id="UP001153148"/>
    </source>
</evidence>
<keyword evidence="3" id="KW-1185">Reference proteome</keyword>
<comment type="caution">
    <text evidence="2">The sequence shown here is derived from an EMBL/GenBank/DDBJ whole genome shotgun (WGS) entry which is preliminary data.</text>
</comment>
<name>A0ABN7NRS7_TIMPD</name>
<organism evidence="2 3">
    <name type="scientific">Timema podura</name>
    <name type="common">Walking stick</name>
    <dbReference type="NCBI Taxonomy" id="61482"/>
    <lineage>
        <taxon>Eukaryota</taxon>
        <taxon>Metazoa</taxon>
        <taxon>Ecdysozoa</taxon>
        <taxon>Arthropoda</taxon>
        <taxon>Hexapoda</taxon>
        <taxon>Insecta</taxon>
        <taxon>Pterygota</taxon>
        <taxon>Neoptera</taxon>
        <taxon>Polyneoptera</taxon>
        <taxon>Phasmatodea</taxon>
        <taxon>Timematodea</taxon>
        <taxon>Timematoidea</taxon>
        <taxon>Timematidae</taxon>
        <taxon>Timema</taxon>
    </lineage>
</organism>
<gene>
    <name evidence="2" type="ORF">TPAB3V08_LOCUS5488</name>
</gene>
<feature type="domain" description="DNA replication licensing factor MCM2-like winged-helix" evidence="1">
    <location>
        <begin position="1"/>
        <end position="62"/>
    </location>
</feature>